<reference evidence="2" key="1">
    <citation type="journal article" date="2019" name="Int. J. Syst. Evol. Microbiol.">
        <title>The Global Catalogue of Microorganisms (GCM) 10K type strain sequencing project: providing services to taxonomists for standard genome sequencing and annotation.</title>
        <authorList>
            <consortium name="The Broad Institute Genomics Platform"/>
            <consortium name="The Broad Institute Genome Sequencing Center for Infectious Disease"/>
            <person name="Wu L."/>
            <person name="Ma J."/>
        </authorList>
    </citation>
    <scope>NUCLEOTIDE SEQUENCE [LARGE SCALE GENOMIC DNA]</scope>
    <source>
        <strain evidence="2">CCM 8875</strain>
    </source>
</reference>
<keyword evidence="2" id="KW-1185">Reference proteome</keyword>
<sequence length="70" mass="7769">MSLHQTPPTRPPLYAVTLIDRRTGYPHRVNGAALTAFSRDPAQAARDLLTGRDPSLWHTRILPLPGTFAH</sequence>
<proteinExistence type="predicted"/>
<comment type="caution">
    <text evidence="1">The sequence shown here is derived from an EMBL/GenBank/DDBJ whole genome shotgun (WGS) entry which is preliminary data.</text>
</comment>
<name>A0ABW4DTN3_9RHOB</name>
<evidence type="ECO:0000313" key="1">
    <source>
        <dbReference type="EMBL" id="MFD1480477.1"/>
    </source>
</evidence>
<dbReference type="EMBL" id="JBHTOQ010000004">
    <property type="protein sequence ID" value="MFD1480477.1"/>
    <property type="molecule type" value="Genomic_DNA"/>
</dbReference>
<organism evidence="1 2">
    <name type="scientific">Paracoccus nototheniae</name>
    <dbReference type="NCBI Taxonomy" id="2489002"/>
    <lineage>
        <taxon>Bacteria</taxon>
        <taxon>Pseudomonadati</taxon>
        <taxon>Pseudomonadota</taxon>
        <taxon>Alphaproteobacteria</taxon>
        <taxon>Rhodobacterales</taxon>
        <taxon>Paracoccaceae</taxon>
        <taxon>Paracoccus</taxon>
    </lineage>
</organism>
<protein>
    <submittedName>
        <fullName evidence="1">Uncharacterized protein</fullName>
    </submittedName>
</protein>
<evidence type="ECO:0000313" key="2">
    <source>
        <dbReference type="Proteomes" id="UP001597302"/>
    </source>
</evidence>
<accession>A0ABW4DTN3</accession>
<gene>
    <name evidence="1" type="ORF">ACFQ5P_04130</name>
</gene>
<dbReference type="RefSeq" id="WP_131573957.1">
    <property type="nucleotide sequence ID" value="NZ_CBCSAJ010000005.1"/>
</dbReference>
<dbReference type="Proteomes" id="UP001597302">
    <property type="component" value="Unassembled WGS sequence"/>
</dbReference>